<dbReference type="Pfam" id="PF00793">
    <property type="entry name" value="DAHP_synth_1"/>
    <property type="match status" value="1"/>
</dbReference>
<evidence type="ECO:0000256" key="7">
    <source>
        <dbReference type="ARBA" id="ARBA00022679"/>
    </source>
</evidence>
<dbReference type="EC" id="2.5.1.55" evidence="5"/>
<dbReference type="Gene3D" id="3.20.20.70">
    <property type="entry name" value="Aldolase class I"/>
    <property type="match status" value="1"/>
</dbReference>
<dbReference type="InterPro" id="IPR006218">
    <property type="entry name" value="DAHP1/KDSA"/>
</dbReference>
<dbReference type="UniPathway" id="UPA00030"/>
<keyword evidence="11" id="KW-1185">Reference proteome</keyword>
<comment type="similarity">
    <text evidence="4">Belongs to the KdsA family.</text>
</comment>
<dbReference type="SUPFAM" id="SSF51569">
    <property type="entry name" value="Aldolase"/>
    <property type="match status" value="1"/>
</dbReference>
<dbReference type="NCBIfam" id="TIGR01362">
    <property type="entry name" value="KDO8P_synth"/>
    <property type="match status" value="1"/>
</dbReference>
<dbReference type="InterPro" id="IPR006269">
    <property type="entry name" value="KDO8P_synthase"/>
</dbReference>
<dbReference type="RefSeq" id="WP_145451558.1">
    <property type="nucleotide sequence ID" value="NZ_CP037421.1"/>
</dbReference>
<dbReference type="InterPro" id="IPR013785">
    <property type="entry name" value="Aldolase_TIM"/>
</dbReference>
<comment type="pathway">
    <text evidence="3">Carbohydrate biosynthesis; 3-deoxy-D-manno-octulosonate biosynthesis; 3-deoxy-D-manno-octulosonate from D-ribulose 5-phosphate: step 2/3.</text>
</comment>
<reference evidence="10 11" key="1">
    <citation type="submission" date="2019-03" db="EMBL/GenBank/DDBJ databases">
        <title>Deep-cultivation of Planctomycetes and their phenomic and genomic characterization uncovers novel biology.</title>
        <authorList>
            <person name="Wiegand S."/>
            <person name="Jogler M."/>
            <person name="Boedeker C."/>
            <person name="Pinto D."/>
            <person name="Vollmers J."/>
            <person name="Rivas-Marin E."/>
            <person name="Kohn T."/>
            <person name="Peeters S.H."/>
            <person name="Heuer A."/>
            <person name="Rast P."/>
            <person name="Oberbeckmann S."/>
            <person name="Bunk B."/>
            <person name="Jeske O."/>
            <person name="Meyerdierks A."/>
            <person name="Storesund J.E."/>
            <person name="Kallscheuer N."/>
            <person name="Luecker S."/>
            <person name="Lage O.M."/>
            <person name="Pohl T."/>
            <person name="Merkel B.J."/>
            <person name="Hornburger P."/>
            <person name="Mueller R.-W."/>
            <person name="Bruemmer F."/>
            <person name="Labrenz M."/>
            <person name="Spormann A.M."/>
            <person name="Op den Camp H."/>
            <person name="Overmann J."/>
            <person name="Amann R."/>
            <person name="Jetten M.S.M."/>
            <person name="Mascher T."/>
            <person name="Medema M.H."/>
            <person name="Devos D.P."/>
            <person name="Kaster A.-K."/>
            <person name="Ovreas L."/>
            <person name="Rohde M."/>
            <person name="Galperin M.Y."/>
            <person name="Jogler C."/>
        </authorList>
    </citation>
    <scope>NUCLEOTIDE SEQUENCE [LARGE SCALE GENOMIC DNA]</scope>
    <source>
        <strain evidence="10 11">Enr10</strain>
    </source>
</reference>
<protein>
    <recommendedName>
        <fullName evidence="5">3-deoxy-8-phosphooctulonate synthase</fullName>
        <ecNumber evidence="5">2.5.1.55</ecNumber>
    </recommendedName>
</protein>
<dbReference type="UniPathway" id="UPA00357">
    <property type="reaction ID" value="UER00474"/>
</dbReference>
<evidence type="ECO:0000313" key="11">
    <source>
        <dbReference type="Proteomes" id="UP000315647"/>
    </source>
</evidence>
<dbReference type="GO" id="GO:0009103">
    <property type="term" value="P:lipopolysaccharide biosynthetic process"/>
    <property type="evidence" value="ECO:0007669"/>
    <property type="project" value="UniProtKB-UniPathway"/>
</dbReference>
<organism evidence="10 11">
    <name type="scientific">Gimesia panareensis</name>
    <dbReference type="NCBI Taxonomy" id="2527978"/>
    <lineage>
        <taxon>Bacteria</taxon>
        <taxon>Pseudomonadati</taxon>
        <taxon>Planctomycetota</taxon>
        <taxon>Planctomycetia</taxon>
        <taxon>Planctomycetales</taxon>
        <taxon>Planctomycetaceae</taxon>
        <taxon>Gimesia</taxon>
    </lineage>
</organism>
<sequence length="280" mass="29743">MAQNPVSIGKLQCGTQLPLLFIAGPCVIESEDLVLSTAERLAEIAARDGLSLVFKCSFDKANRTSVDSFRGPGLEAGLEILAKVKQVTGLEVTTDIHEPGQAAAAAEVCRILQIPAFLARQTDLLEAASKAALQHGGVVNIKKPQFVAPEDCIHAVKKCEAFGQEQLMLTERGTTFGYGRLVNDMRCIPIMQAMGPPVIFDATHSVQTPGGKSTGGQREMIPYLARAAVACGCDGIFAETHPDPSQALSDGPNMLPLDEFAGFAAELLRFRALVNEIGAP</sequence>
<evidence type="ECO:0000256" key="6">
    <source>
        <dbReference type="ARBA" id="ARBA00022490"/>
    </source>
</evidence>
<evidence type="ECO:0000256" key="5">
    <source>
        <dbReference type="ARBA" id="ARBA00012693"/>
    </source>
</evidence>
<dbReference type="PANTHER" id="PTHR21057">
    <property type="entry name" value="PHOSPHO-2-DEHYDRO-3-DEOXYHEPTONATE ALDOLASE"/>
    <property type="match status" value="1"/>
</dbReference>
<evidence type="ECO:0000313" key="10">
    <source>
        <dbReference type="EMBL" id="QDT29504.1"/>
    </source>
</evidence>
<evidence type="ECO:0000256" key="8">
    <source>
        <dbReference type="ARBA" id="ARBA00049112"/>
    </source>
</evidence>
<dbReference type="Proteomes" id="UP000315647">
    <property type="component" value="Chromosome"/>
</dbReference>
<dbReference type="GO" id="GO:0008676">
    <property type="term" value="F:3-deoxy-8-phosphooctulonate synthase activity"/>
    <property type="evidence" value="ECO:0007669"/>
    <property type="project" value="UniProtKB-EC"/>
</dbReference>
<evidence type="ECO:0000256" key="2">
    <source>
        <dbReference type="ARBA" id="ARBA00004756"/>
    </source>
</evidence>
<evidence type="ECO:0000256" key="1">
    <source>
        <dbReference type="ARBA" id="ARBA00004496"/>
    </source>
</evidence>
<proteinExistence type="inferred from homology"/>
<evidence type="ECO:0000259" key="9">
    <source>
        <dbReference type="Pfam" id="PF00793"/>
    </source>
</evidence>
<name>A0A517QD25_9PLAN</name>
<comment type="catalytic activity">
    <reaction evidence="8">
        <text>D-arabinose 5-phosphate + phosphoenolpyruvate + H2O = 3-deoxy-alpha-D-manno-2-octulosonate-8-phosphate + phosphate</text>
        <dbReference type="Rhea" id="RHEA:14053"/>
        <dbReference type="ChEBI" id="CHEBI:15377"/>
        <dbReference type="ChEBI" id="CHEBI:43474"/>
        <dbReference type="ChEBI" id="CHEBI:57693"/>
        <dbReference type="ChEBI" id="CHEBI:58702"/>
        <dbReference type="ChEBI" id="CHEBI:85985"/>
        <dbReference type="EC" id="2.5.1.55"/>
    </reaction>
</comment>
<evidence type="ECO:0000256" key="4">
    <source>
        <dbReference type="ARBA" id="ARBA00010499"/>
    </source>
</evidence>
<dbReference type="NCBIfam" id="NF003543">
    <property type="entry name" value="PRK05198.1"/>
    <property type="match status" value="1"/>
</dbReference>
<comment type="pathway">
    <text evidence="2">Bacterial outer membrane biogenesis; lipopolysaccharide biosynthesis.</text>
</comment>
<dbReference type="GO" id="GO:0005737">
    <property type="term" value="C:cytoplasm"/>
    <property type="evidence" value="ECO:0007669"/>
    <property type="project" value="UniProtKB-SubCell"/>
</dbReference>
<comment type="subcellular location">
    <subcellularLocation>
        <location evidence="1">Cytoplasm</location>
    </subcellularLocation>
</comment>
<dbReference type="EMBL" id="CP037421">
    <property type="protein sequence ID" value="QDT29504.1"/>
    <property type="molecule type" value="Genomic_DNA"/>
</dbReference>
<gene>
    <name evidence="10" type="primary">kdsA</name>
    <name evidence="10" type="ORF">Enr10x_48590</name>
</gene>
<dbReference type="AlphaFoldDB" id="A0A517QD25"/>
<evidence type="ECO:0000256" key="3">
    <source>
        <dbReference type="ARBA" id="ARBA00004845"/>
    </source>
</evidence>
<keyword evidence="7 10" id="KW-0808">Transferase</keyword>
<accession>A0A517QD25</accession>
<feature type="domain" description="DAHP synthetase I/KDSA" evidence="9">
    <location>
        <begin position="10"/>
        <end position="266"/>
    </location>
</feature>
<keyword evidence="6" id="KW-0963">Cytoplasm</keyword>